<proteinExistence type="predicted"/>
<dbReference type="EMBL" id="QGNW01000034">
    <property type="protein sequence ID" value="RVX10472.1"/>
    <property type="molecule type" value="Genomic_DNA"/>
</dbReference>
<evidence type="ECO:0000313" key="2">
    <source>
        <dbReference type="Proteomes" id="UP000288805"/>
    </source>
</evidence>
<sequence length="159" mass="18550">MLEDAAILKNYIVYDFLVGLNVKFNQVRVQTLSKKLLTLNETIYTIQAEESRSVVLEPRNLEGSTMVTNKGRDEKANTTNHKRVDWSRVPNHDNKDNLRCTYCQKARHTWERCWKLHGKPSTSNKKWGYNGKQQRDNGQAHLSYVQPVEERSLEQGRCN</sequence>
<dbReference type="Proteomes" id="UP000288805">
    <property type="component" value="Unassembled WGS sequence"/>
</dbReference>
<dbReference type="PANTHER" id="PTHR34222">
    <property type="entry name" value="GAG_PRE-INTEGRS DOMAIN-CONTAINING PROTEIN"/>
    <property type="match status" value="1"/>
</dbReference>
<gene>
    <name evidence="1" type="ORF">CK203_017068</name>
</gene>
<protein>
    <submittedName>
        <fullName evidence="1">Uncharacterized protein</fullName>
    </submittedName>
</protein>
<comment type="caution">
    <text evidence="1">The sequence shown here is derived from an EMBL/GenBank/DDBJ whole genome shotgun (WGS) entry which is preliminary data.</text>
</comment>
<accession>A0A438JNG8</accession>
<dbReference type="PANTHER" id="PTHR34222:SF37">
    <property type="entry name" value="RETROTRANSPOSON GAG DOMAIN-CONTAINING PROTEIN"/>
    <property type="match status" value="1"/>
</dbReference>
<reference evidence="1 2" key="1">
    <citation type="journal article" date="2018" name="PLoS Genet.">
        <title>Population sequencing reveals clonal diversity and ancestral inbreeding in the grapevine cultivar Chardonnay.</title>
        <authorList>
            <person name="Roach M.J."/>
            <person name="Johnson D.L."/>
            <person name="Bohlmann J."/>
            <person name="van Vuuren H.J."/>
            <person name="Jones S.J."/>
            <person name="Pretorius I.S."/>
            <person name="Schmidt S.A."/>
            <person name="Borneman A.R."/>
        </authorList>
    </citation>
    <scope>NUCLEOTIDE SEQUENCE [LARGE SCALE GENOMIC DNA]</scope>
    <source>
        <strain evidence="2">cv. Chardonnay</strain>
        <tissue evidence="1">Leaf</tissue>
    </source>
</reference>
<organism evidence="1 2">
    <name type="scientific">Vitis vinifera</name>
    <name type="common">Grape</name>
    <dbReference type="NCBI Taxonomy" id="29760"/>
    <lineage>
        <taxon>Eukaryota</taxon>
        <taxon>Viridiplantae</taxon>
        <taxon>Streptophyta</taxon>
        <taxon>Embryophyta</taxon>
        <taxon>Tracheophyta</taxon>
        <taxon>Spermatophyta</taxon>
        <taxon>Magnoliopsida</taxon>
        <taxon>eudicotyledons</taxon>
        <taxon>Gunneridae</taxon>
        <taxon>Pentapetalae</taxon>
        <taxon>rosids</taxon>
        <taxon>Vitales</taxon>
        <taxon>Vitaceae</taxon>
        <taxon>Viteae</taxon>
        <taxon>Vitis</taxon>
    </lineage>
</organism>
<name>A0A438JNG8_VITVI</name>
<dbReference type="AlphaFoldDB" id="A0A438JNG8"/>
<evidence type="ECO:0000313" key="1">
    <source>
        <dbReference type="EMBL" id="RVX10472.1"/>
    </source>
</evidence>